<dbReference type="SUPFAM" id="SSF51735">
    <property type="entry name" value="NAD(P)-binding Rossmann-fold domains"/>
    <property type="match status" value="1"/>
</dbReference>
<evidence type="ECO:0000259" key="2">
    <source>
        <dbReference type="Pfam" id="PF01370"/>
    </source>
</evidence>
<dbReference type="InterPro" id="IPR001509">
    <property type="entry name" value="Epimerase_deHydtase"/>
</dbReference>
<evidence type="ECO:0000313" key="4">
    <source>
        <dbReference type="Proteomes" id="UP000249633"/>
    </source>
</evidence>
<dbReference type="AlphaFoldDB" id="A0A2W5FK91"/>
<dbReference type="Gene3D" id="3.40.50.720">
    <property type="entry name" value="NAD(P)-binding Rossmann-like Domain"/>
    <property type="match status" value="1"/>
</dbReference>
<comment type="caution">
    <text evidence="3">The sequence shown here is derived from an EMBL/GenBank/DDBJ whole genome shotgun (WGS) entry which is preliminary data.</text>
</comment>
<evidence type="ECO:0000313" key="3">
    <source>
        <dbReference type="EMBL" id="PZP33326.1"/>
    </source>
</evidence>
<protein>
    <recommendedName>
        <fullName evidence="2">NAD-dependent epimerase/dehydratase domain-containing protein</fullName>
    </recommendedName>
</protein>
<name>A0A2W5FK91_9BURK</name>
<dbReference type="PANTHER" id="PTHR48079:SF6">
    <property type="entry name" value="NAD(P)-BINDING DOMAIN-CONTAINING PROTEIN-RELATED"/>
    <property type="match status" value="1"/>
</dbReference>
<organism evidence="3 4">
    <name type="scientific">Roseateles depolymerans</name>
    <dbReference type="NCBI Taxonomy" id="76731"/>
    <lineage>
        <taxon>Bacteria</taxon>
        <taxon>Pseudomonadati</taxon>
        <taxon>Pseudomonadota</taxon>
        <taxon>Betaproteobacteria</taxon>
        <taxon>Burkholderiales</taxon>
        <taxon>Sphaerotilaceae</taxon>
        <taxon>Roseateles</taxon>
    </lineage>
</organism>
<feature type="compositionally biased region" description="Low complexity" evidence="1">
    <location>
        <begin position="335"/>
        <end position="350"/>
    </location>
</feature>
<proteinExistence type="predicted"/>
<dbReference type="EMBL" id="QFOD01000006">
    <property type="protein sequence ID" value="PZP33326.1"/>
    <property type="molecule type" value="Genomic_DNA"/>
</dbReference>
<sequence length="358" mass="38287">MNDTLIPGADRTVLVLGASGGIGGELARQLRDAGWTVRALKRGLPDATESRDGLLWLRGDAMQAADVARAAQGCSVIVHAVNPPGYRRWSELVLPMLDNTLAAARAQRATVVLPGTVYNYGPDAGPAPQEDAPQHPLTRKGAIRVEMERRLQAAAETGELRVLILRCGDFFGPGAANSWFSQGLVRPGQPVRRLQQPGRDGVGHAWAYLPDVAQTLVRLLARRAALPPFARLHFDGHWDGDGRQMVQAITRAVQQAGQPAPRVGAFPWWAVALGRPVVPLFRELYEMRYLWRQPLRLAGRRLAAALAEDGGVPHTPLDQAVASTLTSLGCLGREGPAASTAAAPTAAAAADPRRRGAG</sequence>
<dbReference type="PANTHER" id="PTHR48079">
    <property type="entry name" value="PROTEIN YEEZ"/>
    <property type="match status" value="1"/>
</dbReference>
<dbReference type="InterPro" id="IPR036291">
    <property type="entry name" value="NAD(P)-bd_dom_sf"/>
</dbReference>
<dbReference type="InterPro" id="IPR051783">
    <property type="entry name" value="NAD(P)-dependent_oxidoreduct"/>
</dbReference>
<dbReference type="Proteomes" id="UP000249633">
    <property type="component" value="Unassembled WGS sequence"/>
</dbReference>
<feature type="domain" description="NAD-dependent epimerase/dehydratase" evidence="2">
    <location>
        <begin position="13"/>
        <end position="222"/>
    </location>
</feature>
<dbReference type="GO" id="GO:0004029">
    <property type="term" value="F:aldehyde dehydrogenase (NAD+) activity"/>
    <property type="evidence" value="ECO:0007669"/>
    <property type="project" value="TreeGrafter"/>
</dbReference>
<reference evidence="3 4" key="1">
    <citation type="submission" date="2017-08" db="EMBL/GenBank/DDBJ databases">
        <title>Infants hospitalized years apart are colonized by the same room-sourced microbial strains.</title>
        <authorList>
            <person name="Brooks B."/>
            <person name="Olm M.R."/>
            <person name="Firek B.A."/>
            <person name="Baker R."/>
            <person name="Thomas B.C."/>
            <person name="Morowitz M.J."/>
            <person name="Banfield J.F."/>
        </authorList>
    </citation>
    <scope>NUCLEOTIDE SEQUENCE [LARGE SCALE GENOMIC DNA]</scope>
    <source>
        <strain evidence="3">S2_012_000_R2_81</strain>
    </source>
</reference>
<gene>
    <name evidence="3" type="ORF">DI603_08105</name>
</gene>
<feature type="region of interest" description="Disordered" evidence="1">
    <location>
        <begin position="335"/>
        <end position="358"/>
    </location>
</feature>
<dbReference type="GO" id="GO:0005737">
    <property type="term" value="C:cytoplasm"/>
    <property type="evidence" value="ECO:0007669"/>
    <property type="project" value="TreeGrafter"/>
</dbReference>
<evidence type="ECO:0000256" key="1">
    <source>
        <dbReference type="SAM" id="MobiDB-lite"/>
    </source>
</evidence>
<accession>A0A2W5FK91</accession>
<dbReference type="Pfam" id="PF01370">
    <property type="entry name" value="Epimerase"/>
    <property type="match status" value="1"/>
</dbReference>